<dbReference type="AlphaFoldDB" id="A0A919RH11"/>
<sequence>MHTVIIRDVLVAAGSRTAHARSATVAAPPSRAGPRRSQGSGYGSCVIALPPPRRTGSETAWI</sequence>
<evidence type="ECO:0000313" key="2">
    <source>
        <dbReference type="EMBL" id="GII93730.1"/>
    </source>
</evidence>
<dbReference type="Proteomes" id="UP000606172">
    <property type="component" value="Unassembled WGS sequence"/>
</dbReference>
<protein>
    <submittedName>
        <fullName evidence="2">Uncharacterized protein</fullName>
    </submittedName>
</protein>
<gene>
    <name evidence="2" type="ORF">Ssi02_39610</name>
</gene>
<reference evidence="2" key="1">
    <citation type="submission" date="2021-01" db="EMBL/GenBank/DDBJ databases">
        <title>Whole genome shotgun sequence of Sinosporangium siamense NBRC 109515.</title>
        <authorList>
            <person name="Komaki H."/>
            <person name="Tamura T."/>
        </authorList>
    </citation>
    <scope>NUCLEOTIDE SEQUENCE</scope>
    <source>
        <strain evidence="2">NBRC 109515</strain>
    </source>
</reference>
<feature type="region of interest" description="Disordered" evidence="1">
    <location>
        <begin position="17"/>
        <end position="49"/>
    </location>
</feature>
<evidence type="ECO:0000313" key="3">
    <source>
        <dbReference type="Proteomes" id="UP000606172"/>
    </source>
</evidence>
<name>A0A919RH11_9ACTN</name>
<comment type="caution">
    <text evidence="2">The sequence shown here is derived from an EMBL/GenBank/DDBJ whole genome shotgun (WGS) entry which is preliminary data.</text>
</comment>
<evidence type="ECO:0000256" key="1">
    <source>
        <dbReference type="SAM" id="MobiDB-lite"/>
    </source>
</evidence>
<accession>A0A919RH11</accession>
<proteinExistence type="predicted"/>
<dbReference type="EMBL" id="BOOW01000026">
    <property type="protein sequence ID" value="GII93730.1"/>
    <property type="molecule type" value="Genomic_DNA"/>
</dbReference>
<keyword evidence="3" id="KW-1185">Reference proteome</keyword>
<organism evidence="2 3">
    <name type="scientific">Sinosporangium siamense</name>
    <dbReference type="NCBI Taxonomy" id="1367973"/>
    <lineage>
        <taxon>Bacteria</taxon>
        <taxon>Bacillati</taxon>
        <taxon>Actinomycetota</taxon>
        <taxon>Actinomycetes</taxon>
        <taxon>Streptosporangiales</taxon>
        <taxon>Streptosporangiaceae</taxon>
        <taxon>Sinosporangium</taxon>
    </lineage>
</organism>